<feature type="compositionally biased region" description="Polar residues" evidence="1">
    <location>
        <begin position="136"/>
        <end position="157"/>
    </location>
</feature>
<name>A0A414CL63_STRPA</name>
<dbReference type="EMBL" id="QSIO01000001">
    <property type="protein sequence ID" value="RHC95681.1"/>
    <property type="molecule type" value="Genomic_DNA"/>
</dbReference>
<feature type="transmembrane region" description="Helical" evidence="2">
    <location>
        <begin position="44"/>
        <end position="64"/>
    </location>
</feature>
<feature type="transmembrane region" description="Helical" evidence="2">
    <location>
        <begin position="15"/>
        <end position="37"/>
    </location>
</feature>
<evidence type="ECO:0000313" key="4">
    <source>
        <dbReference type="Proteomes" id="UP000285773"/>
    </source>
</evidence>
<organism evidence="3 4">
    <name type="scientific">Streptococcus parasanguinis</name>
    <dbReference type="NCBI Taxonomy" id="1318"/>
    <lineage>
        <taxon>Bacteria</taxon>
        <taxon>Bacillati</taxon>
        <taxon>Bacillota</taxon>
        <taxon>Bacilli</taxon>
        <taxon>Lactobacillales</taxon>
        <taxon>Streptococcaceae</taxon>
        <taxon>Streptococcus</taxon>
    </lineage>
</organism>
<accession>A0A414CL63</accession>
<dbReference type="Proteomes" id="UP000285773">
    <property type="component" value="Unassembled WGS sequence"/>
</dbReference>
<protein>
    <submittedName>
        <fullName evidence="3">Uncharacterized protein</fullName>
    </submittedName>
</protein>
<keyword evidence="2" id="KW-1133">Transmembrane helix</keyword>
<evidence type="ECO:0000313" key="3">
    <source>
        <dbReference type="EMBL" id="RHC95681.1"/>
    </source>
</evidence>
<gene>
    <name evidence="3" type="ORF">DW820_00685</name>
</gene>
<evidence type="ECO:0000256" key="2">
    <source>
        <dbReference type="SAM" id="Phobius"/>
    </source>
</evidence>
<sequence length="199" mass="22191">MSKEDYLQMKKQARVWFTVNIVISLMAIAGGILVVISKSRHIPFLLMALGALTLMNQVLVTPAFNAKKETEEEHPEWKSLSTKDTKLPVENLQKGVLVSATALLIVIIGFFMFYRPLPTTDAGTEVIKTYREVQSVPENSTEKGSSTVSNLTPKDVQTLQELKEEIESNAPSDSNSLDINKAKDLAEKAQQQNWLKRGE</sequence>
<reference evidence="3 4" key="1">
    <citation type="submission" date="2018-08" db="EMBL/GenBank/DDBJ databases">
        <title>A genome reference for cultivated species of the human gut microbiota.</title>
        <authorList>
            <person name="Zou Y."/>
            <person name="Xue W."/>
            <person name="Luo G."/>
        </authorList>
    </citation>
    <scope>NUCLEOTIDE SEQUENCE [LARGE SCALE GENOMIC DNA]</scope>
    <source>
        <strain evidence="3 4">AM33-3BH</strain>
    </source>
</reference>
<feature type="transmembrane region" description="Helical" evidence="2">
    <location>
        <begin position="96"/>
        <end position="114"/>
    </location>
</feature>
<feature type="region of interest" description="Disordered" evidence="1">
    <location>
        <begin position="135"/>
        <end position="157"/>
    </location>
</feature>
<dbReference type="AlphaFoldDB" id="A0A414CL63"/>
<keyword evidence="2" id="KW-0472">Membrane</keyword>
<dbReference type="RefSeq" id="WP_049485761.1">
    <property type="nucleotide sequence ID" value="NZ_JVVK01000042.1"/>
</dbReference>
<comment type="caution">
    <text evidence="3">The sequence shown here is derived from an EMBL/GenBank/DDBJ whole genome shotgun (WGS) entry which is preliminary data.</text>
</comment>
<evidence type="ECO:0000256" key="1">
    <source>
        <dbReference type="SAM" id="MobiDB-lite"/>
    </source>
</evidence>
<proteinExistence type="predicted"/>
<keyword evidence="2" id="KW-0812">Transmembrane</keyword>